<dbReference type="InterPro" id="IPR043459">
    <property type="entry name" value="NFD6/NOXY2-like"/>
</dbReference>
<evidence type="ECO:0000256" key="1">
    <source>
        <dbReference type="SAM" id="MobiDB-lite"/>
    </source>
</evidence>
<feature type="region of interest" description="Disordered" evidence="1">
    <location>
        <begin position="21"/>
        <end position="43"/>
    </location>
</feature>
<gene>
    <name evidence="2" type="ORF">QJS10_CPA03g00067</name>
</gene>
<evidence type="ECO:0000313" key="2">
    <source>
        <dbReference type="EMBL" id="KAK1320220.1"/>
    </source>
</evidence>
<dbReference type="PANTHER" id="PTHR33156">
    <property type="entry name" value="OS02G0230000 PROTEIN"/>
    <property type="match status" value="1"/>
</dbReference>
<dbReference type="PANTHER" id="PTHR33156:SF59">
    <property type="entry name" value="PROTEIN NUCLEAR FUSION DEFECTIVE 6, CHLOROPLASTIC_MITOCHONDRIAL-LIKE"/>
    <property type="match status" value="1"/>
</dbReference>
<reference evidence="2" key="1">
    <citation type="journal article" date="2023" name="Nat. Commun.">
        <title>Diploid and tetraploid genomes of Acorus and the evolution of monocots.</title>
        <authorList>
            <person name="Ma L."/>
            <person name="Liu K.W."/>
            <person name="Li Z."/>
            <person name="Hsiao Y.Y."/>
            <person name="Qi Y."/>
            <person name="Fu T."/>
            <person name="Tang G.D."/>
            <person name="Zhang D."/>
            <person name="Sun W.H."/>
            <person name="Liu D.K."/>
            <person name="Li Y."/>
            <person name="Chen G.Z."/>
            <person name="Liu X.D."/>
            <person name="Liao X.Y."/>
            <person name="Jiang Y.T."/>
            <person name="Yu X."/>
            <person name="Hao Y."/>
            <person name="Huang J."/>
            <person name="Zhao X.W."/>
            <person name="Ke S."/>
            <person name="Chen Y.Y."/>
            <person name="Wu W.L."/>
            <person name="Hsu J.L."/>
            <person name="Lin Y.F."/>
            <person name="Huang M.D."/>
            <person name="Li C.Y."/>
            <person name="Huang L."/>
            <person name="Wang Z.W."/>
            <person name="Zhao X."/>
            <person name="Zhong W.Y."/>
            <person name="Peng D.H."/>
            <person name="Ahmad S."/>
            <person name="Lan S."/>
            <person name="Zhang J.S."/>
            <person name="Tsai W.C."/>
            <person name="Van de Peer Y."/>
            <person name="Liu Z.J."/>
        </authorList>
    </citation>
    <scope>NUCLEOTIDE SEQUENCE</scope>
    <source>
        <strain evidence="2">CP</strain>
    </source>
</reference>
<dbReference type="EMBL" id="JAUJYO010000003">
    <property type="protein sequence ID" value="KAK1320220.1"/>
    <property type="molecule type" value="Genomic_DNA"/>
</dbReference>
<sequence>MAATTARSVLRSSPLRNAAARFTSEARSAARSPFRLPKRTPSQPRIFRSPVEMSCCVDSLMPLHSVTASALMTSMLSVSRRGRGWLSEDVSLNVSIKTY</sequence>
<organism evidence="2 3">
    <name type="scientific">Acorus calamus</name>
    <name type="common">Sweet flag</name>
    <dbReference type="NCBI Taxonomy" id="4465"/>
    <lineage>
        <taxon>Eukaryota</taxon>
        <taxon>Viridiplantae</taxon>
        <taxon>Streptophyta</taxon>
        <taxon>Embryophyta</taxon>
        <taxon>Tracheophyta</taxon>
        <taxon>Spermatophyta</taxon>
        <taxon>Magnoliopsida</taxon>
        <taxon>Liliopsida</taxon>
        <taxon>Acoraceae</taxon>
        <taxon>Acorus</taxon>
    </lineage>
</organism>
<evidence type="ECO:0000313" key="3">
    <source>
        <dbReference type="Proteomes" id="UP001180020"/>
    </source>
</evidence>
<protein>
    <recommendedName>
        <fullName evidence="4">Protein NUCLEAR FUSION DEFECTIVE 6, chloroplastic/mitochondrial-like</fullName>
    </recommendedName>
</protein>
<keyword evidence="3" id="KW-1185">Reference proteome</keyword>
<dbReference type="Proteomes" id="UP001180020">
    <property type="component" value="Unassembled WGS sequence"/>
</dbReference>
<evidence type="ECO:0008006" key="4">
    <source>
        <dbReference type="Google" id="ProtNLM"/>
    </source>
</evidence>
<dbReference type="GO" id="GO:0005739">
    <property type="term" value="C:mitochondrion"/>
    <property type="evidence" value="ECO:0007669"/>
    <property type="project" value="TreeGrafter"/>
</dbReference>
<comment type="caution">
    <text evidence="2">The sequence shown here is derived from an EMBL/GenBank/DDBJ whole genome shotgun (WGS) entry which is preliminary data.</text>
</comment>
<name>A0AAV9F5K2_ACOCL</name>
<proteinExistence type="predicted"/>
<reference evidence="2" key="2">
    <citation type="submission" date="2023-06" db="EMBL/GenBank/DDBJ databases">
        <authorList>
            <person name="Ma L."/>
            <person name="Liu K.-W."/>
            <person name="Li Z."/>
            <person name="Hsiao Y.-Y."/>
            <person name="Qi Y."/>
            <person name="Fu T."/>
            <person name="Tang G."/>
            <person name="Zhang D."/>
            <person name="Sun W.-H."/>
            <person name="Liu D.-K."/>
            <person name="Li Y."/>
            <person name="Chen G.-Z."/>
            <person name="Liu X.-D."/>
            <person name="Liao X.-Y."/>
            <person name="Jiang Y.-T."/>
            <person name="Yu X."/>
            <person name="Hao Y."/>
            <person name="Huang J."/>
            <person name="Zhao X.-W."/>
            <person name="Ke S."/>
            <person name="Chen Y.-Y."/>
            <person name="Wu W.-L."/>
            <person name="Hsu J.-L."/>
            <person name="Lin Y.-F."/>
            <person name="Huang M.-D."/>
            <person name="Li C.-Y."/>
            <person name="Huang L."/>
            <person name="Wang Z.-W."/>
            <person name="Zhao X."/>
            <person name="Zhong W.-Y."/>
            <person name="Peng D.-H."/>
            <person name="Ahmad S."/>
            <person name="Lan S."/>
            <person name="Zhang J.-S."/>
            <person name="Tsai W.-C."/>
            <person name="Van De Peer Y."/>
            <person name="Liu Z.-J."/>
        </authorList>
    </citation>
    <scope>NUCLEOTIDE SEQUENCE</scope>
    <source>
        <strain evidence="2">CP</strain>
        <tissue evidence="2">Leaves</tissue>
    </source>
</reference>
<dbReference type="AlphaFoldDB" id="A0AAV9F5K2"/>
<accession>A0AAV9F5K2</accession>